<protein>
    <submittedName>
        <fullName evidence="2">Uncharacterized protein</fullName>
    </submittedName>
</protein>
<sequence>MGNTLSSEAPAKAPQKLYKSRVPYHQYDLPTNLTPPPDFAACCEADTRYRHCYLAASRPLLHLNLPSPSHDGAWDSYLSSPVSAAAAHRLSWQRFEAIDCVKLAQLQEPLVTSAADPDASTKSSLKRRLSRANSVVCQTGAGVRSLVRSRSVQSNGYPARDLHQHPAIVMDPHQQSLQSSLLRRRQNSCPIHMTLSALESNPSSQTQDSDSQLSSQGSPARSSFIPVRQRSLYLTPGVATRTVRDSPSSSTKPFVQVGPSIAEAKDSYDSDRRPDFTSLMPSSSGLESQHRPVTPCEANYRQLGGIKFGTLRITNGSPVPSPSAESDDEALRRLAQPPSPTAKDRLVANSPVASVEASEVSTRDSSSTDHAGHGVGKAMPSLPGSPVIDRQLSPRAGTTISQKRSAEVEFTSPEVLDVRDDPHAKSHGIRDKLPENRLQVRQLLQFQLLDPINPIRRHVEVIMEEPGRVTRWKGSQSTRSAISSMSREVMRRLSSRSSKSLKSLPPDYRQTPVQDGTCWPAGADFVANPEAVQETVFGSPDRKQEKQGRLLRLLSGGRKQANADVYLPSYSVPDCAPAVPVNLREKLHTRIGHMSTVPKKDLFRLDPSHQPLQTILSVESLPLEGDNMEEGNVVDDGNNETWCEAELPREPTPPPPPAKSPRFSPPKVSAASLSPRMLIRRKPVGSGPKTPDKPPKTPAKPLKSPVGRSPLATTDAAAEPPAYQNEGHSLSSHASLPNMTASFRTRPLPPVPPQPSARTVKTARDLLPSQAVSTTSDAQEGRRETLGRYRWMPAQTKNSETVSVSAQPQPRRLGPSATCRPPHLRQYYDDQGQQYRVLHSYNSPSYRNVPIWG</sequence>
<feature type="compositionally biased region" description="Low complexity" evidence="1">
    <location>
        <begin position="347"/>
        <end position="360"/>
    </location>
</feature>
<feature type="compositionally biased region" description="Basic and acidic residues" evidence="1">
    <location>
        <begin position="416"/>
        <end position="431"/>
    </location>
</feature>
<evidence type="ECO:0000256" key="1">
    <source>
        <dbReference type="SAM" id="MobiDB-lite"/>
    </source>
</evidence>
<evidence type="ECO:0000313" key="3">
    <source>
        <dbReference type="Proteomes" id="UP000037136"/>
    </source>
</evidence>
<organism evidence="2 3">
    <name type="scientific">Ophiocordyceps unilateralis</name>
    <name type="common">Zombie-ant fungus</name>
    <name type="synonym">Torrubia unilateralis</name>
    <dbReference type="NCBI Taxonomy" id="268505"/>
    <lineage>
        <taxon>Eukaryota</taxon>
        <taxon>Fungi</taxon>
        <taxon>Dikarya</taxon>
        <taxon>Ascomycota</taxon>
        <taxon>Pezizomycotina</taxon>
        <taxon>Sordariomycetes</taxon>
        <taxon>Hypocreomycetidae</taxon>
        <taxon>Hypocreales</taxon>
        <taxon>Ophiocordycipitaceae</taxon>
        <taxon>Ophiocordyceps</taxon>
    </lineage>
</organism>
<comment type="caution">
    <text evidence="2">The sequence shown here is derived from an EMBL/GenBank/DDBJ whole genome shotgun (WGS) entry which is preliminary data.</text>
</comment>
<feature type="compositionally biased region" description="Basic and acidic residues" evidence="1">
    <location>
        <begin position="263"/>
        <end position="275"/>
    </location>
</feature>
<feature type="compositionally biased region" description="Polar residues" evidence="1">
    <location>
        <begin position="726"/>
        <end position="743"/>
    </location>
</feature>
<evidence type="ECO:0000313" key="2">
    <source>
        <dbReference type="EMBL" id="PFH58601.1"/>
    </source>
</evidence>
<feature type="compositionally biased region" description="Low complexity" evidence="1">
    <location>
        <begin position="495"/>
        <end position="504"/>
    </location>
</feature>
<feature type="compositionally biased region" description="Pro residues" evidence="1">
    <location>
        <begin position="650"/>
        <end position="659"/>
    </location>
</feature>
<feature type="compositionally biased region" description="Polar residues" evidence="1">
    <location>
        <begin position="795"/>
        <end position="808"/>
    </location>
</feature>
<feature type="compositionally biased region" description="Low complexity" evidence="1">
    <location>
        <begin position="200"/>
        <end position="218"/>
    </location>
</feature>
<dbReference type="AlphaFoldDB" id="A0A2A9PC70"/>
<reference evidence="2 3" key="1">
    <citation type="journal article" date="2015" name="BMC Genomics">
        <title>Gene expression during zombie ant biting behavior reflects the complexity underlying fungal parasitic behavioral manipulation.</title>
        <authorList>
            <person name="de Bekker C."/>
            <person name="Ohm R.A."/>
            <person name="Loreto R.G."/>
            <person name="Sebastian A."/>
            <person name="Albert I."/>
            <person name="Merrow M."/>
            <person name="Brachmann A."/>
            <person name="Hughes D.P."/>
        </authorList>
    </citation>
    <scope>NUCLEOTIDE SEQUENCE [LARGE SCALE GENOMIC DNA]</scope>
    <source>
        <strain evidence="2 3">SC16a</strain>
    </source>
</reference>
<feature type="region of interest" description="Disordered" evidence="1">
    <location>
        <begin position="311"/>
        <end position="431"/>
    </location>
</feature>
<dbReference type="EMBL" id="LAZP02000276">
    <property type="protein sequence ID" value="PFH58601.1"/>
    <property type="molecule type" value="Genomic_DNA"/>
</dbReference>
<feature type="region of interest" description="Disordered" evidence="1">
    <location>
        <begin position="644"/>
        <end position="821"/>
    </location>
</feature>
<dbReference type="STRING" id="268505.A0A2A9PC70"/>
<proteinExistence type="predicted"/>
<feature type="region of interest" description="Disordered" evidence="1">
    <location>
        <begin position="491"/>
        <end position="512"/>
    </location>
</feature>
<name>A0A2A9PC70_OPHUN</name>
<accession>A0A2A9PC70</accession>
<dbReference type="OrthoDB" id="5341904at2759"/>
<keyword evidence="3" id="KW-1185">Reference proteome</keyword>
<gene>
    <name evidence="2" type="ORF">XA68_13461</name>
</gene>
<feature type="region of interest" description="Disordered" evidence="1">
    <location>
        <begin position="198"/>
        <end position="293"/>
    </location>
</feature>
<reference evidence="2 3" key="2">
    <citation type="journal article" date="2017" name="Sci. Rep.">
        <title>Ant-infecting Ophiocordyceps genomes reveal a high diversity of potential behavioral manipulation genes and a possible major role for enterotoxins.</title>
        <authorList>
            <person name="de Bekker C."/>
            <person name="Ohm R.A."/>
            <person name="Evans H.C."/>
            <person name="Brachmann A."/>
            <person name="Hughes D.P."/>
        </authorList>
    </citation>
    <scope>NUCLEOTIDE SEQUENCE [LARGE SCALE GENOMIC DNA]</scope>
    <source>
        <strain evidence="2 3">SC16a</strain>
    </source>
</reference>
<dbReference type="Proteomes" id="UP000037136">
    <property type="component" value="Unassembled WGS sequence"/>
</dbReference>